<dbReference type="SUPFAM" id="SSF51735">
    <property type="entry name" value="NAD(P)-binding Rossmann-fold domains"/>
    <property type="match status" value="1"/>
</dbReference>
<dbReference type="OrthoDB" id="5193947at2"/>
<dbReference type="Pfam" id="PF03721">
    <property type="entry name" value="UDPG_MGDP_dh_N"/>
    <property type="match status" value="1"/>
</dbReference>
<dbReference type="Gene3D" id="3.40.50.720">
    <property type="entry name" value="NAD(P)-binding Rossmann-like Domain"/>
    <property type="match status" value="1"/>
</dbReference>
<proteinExistence type="predicted"/>
<dbReference type="PANTHER" id="PTHR43750">
    <property type="entry name" value="UDP-GLUCOSE 6-DEHYDROGENASE TUAD"/>
    <property type="match status" value="1"/>
</dbReference>
<evidence type="ECO:0000259" key="1">
    <source>
        <dbReference type="Pfam" id="PF03721"/>
    </source>
</evidence>
<dbReference type="GO" id="GO:0051287">
    <property type="term" value="F:NAD binding"/>
    <property type="evidence" value="ECO:0007669"/>
    <property type="project" value="InterPro"/>
</dbReference>
<gene>
    <name evidence="2" type="ORF">CDG81_13620</name>
</gene>
<reference evidence="2 3" key="1">
    <citation type="submission" date="2017-08" db="EMBL/GenBank/DDBJ databases">
        <title>The complete genome sequence of moderately halophilic actinomycete Actinopolyspora erythraea YIM 90600, the producer of novel erythromycin, novel actinopolysporins A-C and tubercidin.</title>
        <authorList>
            <person name="Yin M."/>
            <person name="Tang S."/>
        </authorList>
    </citation>
    <scope>NUCLEOTIDE SEQUENCE [LARGE SCALE GENOMIC DNA]</scope>
    <source>
        <strain evidence="2 3">YIM 90600</strain>
    </source>
</reference>
<protein>
    <recommendedName>
        <fullName evidence="1">UDP-glucose/GDP-mannose dehydrogenase N-terminal domain-containing protein</fullName>
    </recommendedName>
</protein>
<sequence>MRRRHAVGTAFARIGGRVLPSRDRPVVSDNDVSGTAPGVIGVVGAGHVGLTSAAWLSSRGHHVRCVDRDLGVVRRLSQARVDLGEPGLAELVTDGVSAGRLDFATQVSTLSRAHLVLVCVPTPEGGQGGLDTSTVEDVCARLGRCSAPEVGLCCDRPCRPVPLGVWLPS</sequence>
<name>A0A223RTF1_9ACTN</name>
<dbReference type="PANTHER" id="PTHR43750:SF3">
    <property type="entry name" value="UDP-GLUCOSE 6-DEHYDROGENASE TUAD"/>
    <property type="match status" value="1"/>
</dbReference>
<dbReference type="EMBL" id="CP022752">
    <property type="protein sequence ID" value="ASU79153.1"/>
    <property type="molecule type" value="Genomic_DNA"/>
</dbReference>
<dbReference type="AlphaFoldDB" id="A0A223RTF1"/>
<evidence type="ECO:0000313" key="3">
    <source>
        <dbReference type="Proteomes" id="UP000215043"/>
    </source>
</evidence>
<organism evidence="2 3">
    <name type="scientific">Actinopolyspora erythraea</name>
    <dbReference type="NCBI Taxonomy" id="414996"/>
    <lineage>
        <taxon>Bacteria</taxon>
        <taxon>Bacillati</taxon>
        <taxon>Actinomycetota</taxon>
        <taxon>Actinomycetes</taxon>
        <taxon>Actinopolysporales</taxon>
        <taxon>Actinopolysporaceae</taxon>
        <taxon>Actinopolyspora</taxon>
    </lineage>
</organism>
<feature type="domain" description="UDP-glucose/GDP-mannose dehydrogenase N-terminal" evidence="1">
    <location>
        <begin position="40"/>
        <end position="144"/>
    </location>
</feature>
<accession>A0A223RTF1</accession>
<evidence type="ECO:0000313" key="2">
    <source>
        <dbReference type="EMBL" id="ASU79153.1"/>
    </source>
</evidence>
<dbReference type="Proteomes" id="UP000215043">
    <property type="component" value="Chromosome"/>
</dbReference>
<dbReference type="InterPro" id="IPR036291">
    <property type="entry name" value="NAD(P)-bd_dom_sf"/>
</dbReference>
<dbReference type="InterPro" id="IPR001732">
    <property type="entry name" value="UDP-Glc/GDP-Man_DH_N"/>
</dbReference>
<dbReference type="KEGG" id="aey:CDG81_13620"/>
<dbReference type="GO" id="GO:0016616">
    <property type="term" value="F:oxidoreductase activity, acting on the CH-OH group of donors, NAD or NADP as acceptor"/>
    <property type="evidence" value="ECO:0007669"/>
    <property type="project" value="InterPro"/>
</dbReference>